<dbReference type="AlphaFoldDB" id="A0A0L0C7W3"/>
<feature type="region of interest" description="Disordered" evidence="1">
    <location>
        <begin position="94"/>
        <end position="114"/>
    </location>
</feature>
<reference evidence="2 3" key="1">
    <citation type="journal article" date="2015" name="Nat. Commun.">
        <title>Lucilia cuprina genome unlocks parasitic fly biology to underpin future interventions.</title>
        <authorList>
            <person name="Anstead C.A."/>
            <person name="Korhonen P.K."/>
            <person name="Young N.D."/>
            <person name="Hall R.S."/>
            <person name="Jex A.R."/>
            <person name="Murali S.C."/>
            <person name="Hughes D.S."/>
            <person name="Lee S.F."/>
            <person name="Perry T."/>
            <person name="Stroehlein A.J."/>
            <person name="Ansell B.R."/>
            <person name="Breugelmans B."/>
            <person name="Hofmann A."/>
            <person name="Qu J."/>
            <person name="Dugan S."/>
            <person name="Lee S.L."/>
            <person name="Chao H."/>
            <person name="Dinh H."/>
            <person name="Han Y."/>
            <person name="Doddapaneni H.V."/>
            <person name="Worley K.C."/>
            <person name="Muzny D.M."/>
            <person name="Ioannidis P."/>
            <person name="Waterhouse R.M."/>
            <person name="Zdobnov E.M."/>
            <person name="James P.J."/>
            <person name="Bagnall N.H."/>
            <person name="Kotze A.C."/>
            <person name="Gibbs R.A."/>
            <person name="Richards S."/>
            <person name="Batterham P."/>
            <person name="Gasser R.B."/>
        </authorList>
    </citation>
    <scope>NUCLEOTIDE SEQUENCE [LARGE SCALE GENOMIC DNA]</scope>
    <source>
        <strain evidence="2 3">LS</strain>
        <tissue evidence="2">Full body</tissue>
    </source>
</reference>
<feature type="region of interest" description="Disordered" evidence="1">
    <location>
        <begin position="414"/>
        <end position="433"/>
    </location>
</feature>
<comment type="caution">
    <text evidence="2">The sequence shown here is derived from an EMBL/GenBank/DDBJ whole genome shotgun (WGS) entry which is preliminary data.</text>
</comment>
<feature type="compositionally biased region" description="Basic and acidic residues" evidence="1">
    <location>
        <begin position="326"/>
        <end position="339"/>
    </location>
</feature>
<name>A0A0L0C7W3_LUCCU</name>
<keyword evidence="3" id="KW-1185">Reference proteome</keyword>
<feature type="region of interest" description="Disordered" evidence="1">
    <location>
        <begin position="1"/>
        <end position="61"/>
    </location>
</feature>
<evidence type="ECO:0000313" key="3">
    <source>
        <dbReference type="Proteomes" id="UP000037069"/>
    </source>
</evidence>
<feature type="compositionally biased region" description="Polar residues" evidence="1">
    <location>
        <begin position="13"/>
        <end position="25"/>
    </location>
</feature>
<proteinExistence type="predicted"/>
<dbReference type="EMBL" id="JRES01000890">
    <property type="protein sequence ID" value="KNC27494.1"/>
    <property type="molecule type" value="Genomic_DNA"/>
</dbReference>
<feature type="compositionally biased region" description="Polar residues" evidence="1">
    <location>
        <begin position="175"/>
        <end position="189"/>
    </location>
</feature>
<protein>
    <submittedName>
        <fullName evidence="2">Uncharacterized protein</fullName>
    </submittedName>
</protein>
<evidence type="ECO:0000256" key="1">
    <source>
        <dbReference type="SAM" id="MobiDB-lite"/>
    </source>
</evidence>
<organism evidence="2 3">
    <name type="scientific">Lucilia cuprina</name>
    <name type="common">Green bottle fly</name>
    <name type="synonym">Australian sheep blowfly</name>
    <dbReference type="NCBI Taxonomy" id="7375"/>
    <lineage>
        <taxon>Eukaryota</taxon>
        <taxon>Metazoa</taxon>
        <taxon>Ecdysozoa</taxon>
        <taxon>Arthropoda</taxon>
        <taxon>Hexapoda</taxon>
        <taxon>Insecta</taxon>
        <taxon>Pterygota</taxon>
        <taxon>Neoptera</taxon>
        <taxon>Endopterygota</taxon>
        <taxon>Diptera</taxon>
        <taxon>Brachycera</taxon>
        <taxon>Muscomorpha</taxon>
        <taxon>Oestroidea</taxon>
        <taxon>Calliphoridae</taxon>
        <taxon>Luciliinae</taxon>
        <taxon>Lucilia</taxon>
    </lineage>
</organism>
<feature type="compositionally biased region" description="Low complexity" evidence="1">
    <location>
        <begin position="101"/>
        <end position="112"/>
    </location>
</feature>
<feature type="compositionally biased region" description="Low complexity" evidence="1">
    <location>
        <begin position="315"/>
        <end position="325"/>
    </location>
</feature>
<gene>
    <name evidence="2" type="ORF">FF38_12344</name>
</gene>
<feature type="region of interest" description="Disordered" evidence="1">
    <location>
        <begin position="175"/>
        <end position="339"/>
    </location>
</feature>
<dbReference type="Proteomes" id="UP000037069">
    <property type="component" value="Unassembled WGS sequence"/>
</dbReference>
<feature type="compositionally biased region" description="Basic and acidic residues" evidence="1">
    <location>
        <begin position="295"/>
        <end position="310"/>
    </location>
</feature>
<accession>A0A0L0C7W3</accession>
<feature type="compositionally biased region" description="Basic and acidic residues" evidence="1">
    <location>
        <begin position="231"/>
        <end position="245"/>
    </location>
</feature>
<dbReference type="OMA" id="YNPYKCA"/>
<feature type="compositionally biased region" description="Acidic residues" evidence="1">
    <location>
        <begin position="271"/>
        <end position="281"/>
    </location>
</feature>
<evidence type="ECO:0000313" key="2">
    <source>
        <dbReference type="EMBL" id="KNC27494.1"/>
    </source>
</evidence>
<dbReference type="OrthoDB" id="7782027at2759"/>
<sequence length="500" mass="54981">MADVNKPKLQLRSGLSLNGDKTPSPATKLLINHGKPNFTIQKSPKALNGNANPMSPPPTEPSMLKSNHNNNNEFVVKSTTFNGVFKPSNISAATKQTLPQNGNSSASNGNDNEAAKVVLRRTKVVPAELRENEEDSNVPEFILRQRRIQERLANQNILDFENRRSGYFTQVMISPSSPNRQSFVETMSSPAVKPGLEMPPPASSPSQHEDIKEETLQEQQEQEESQQQEMETQHEKSEETVEHTEPVTLNGQVEEEEVAKAIEEVNKAVAGEDDTKDEEEQLENHVEEVEAVETQQKEEETKTQQEKLEPQADQAPVEAVETSAVVEEKPLAKEETETHEVAAAVVTSVLETAQEQVNGHVEAVATSAPVVEEQAVVESQTNGHVDQPTEQALQNGHATNGQALENEITISHTNGLNGPSLPSPDPKGEKGVNFEPKTVVSFSQELGNDVNKYPDTVKVVKETEASEVDNELRELTKLKFEIKGDDKDIEVKPVLITETA</sequence>